<feature type="domain" description="Peptidase S33 tripeptidyl aminopeptidase-like C-terminal" evidence="3">
    <location>
        <begin position="21"/>
        <end position="94"/>
    </location>
</feature>
<feature type="region of interest" description="Disordered" evidence="1">
    <location>
        <begin position="1"/>
        <end position="20"/>
    </location>
</feature>
<dbReference type="PANTHER" id="PTHR24148">
    <property type="entry name" value="ANKYRIN REPEAT DOMAIN-CONTAINING PROTEIN 39 HOMOLOG-RELATED"/>
    <property type="match status" value="1"/>
</dbReference>
<evidence type="ECO:0008006" key="6">
    <source>
        <dbReference type="Google" id="ProtNLM"/>
    </source>
</evidence>
<feature type="domain" description="Heterokaryon incompatibility" evidence="2">
    <location>
        <begin position="240"/>
        <end position="316"/>
    </location>
</feature>
<evidence type="ECO:0000259" key="2">
    <source>
        <dbReference type="Pfam" id="PF06985"/>
    </source>
</evidence>
<evidence type="ECO:0000313" key="4">
    <source>
        <dbReference type="EMBL" id="KAF1960458.1"/>
    </source>
</evidence>
<evidence type="ECO:0000259" key="3">
    <source>
        <dbReference type="Pfam" id="PF08386"/>
    </source>
</evidence>
<organism evidence="4 5">
    <name type="scientific">Byssothecium circinans</name>
    <dbReference type="NCBI Taxonomy" id="147558"/>
    <lineage>
        <taxon>Eukaryota</taxon>
        <taxon>Fungi</taxon>
        <taxon>Dikarya</taxon>
        <taxon>Ascomycota</taxon>
        <taxon>Pezizomycotina</taxon>
        <taxon>Dothideomycetes</taxon>
        <taxon>Pleosporomycetidae</taxon>
        <taxon>Pleosporales</taxon>
        <taxon>Massarineae</taxon>
        <taxon>Massarinaceae</taxon>
        <taxon>Byssothecium</taxon>
    </lineage>
</organism>
<gene>
    <name evidence="4" type="ORF">CC80DRAFT_501674</name>
</gene>
<keyword evidence="5" id="KW-1185">Reference proteome</keyword>
<dbReference type="OrthoDB" id="2157530at2759"/>
<protein>
    <recommendedName>
        <fullName evidence="6">HET-domain-containing protein</fullName>
    </recommendedName>
</protein>
<dbReference type="AlphaFoldDB" id="A0A6A5U6Y2"/>
<dbReference type="InterPro" id="IPR010730">
    <property type="entry name" value="HET"/>
</dbReference>
<dbReference type="PANTHER" id="PTHR24148:SF73">
    <property type="entry name" value="HET DOMAIN PROTEIN (AFU_ORTHOLOGUE AFUA_8G01020)"/>
    <property type="match status" value="1"/>
</dbReference>
<evidence type="ECO:0000256" key="1">
    <source>
        <dbReference type="SAM" id="MobiDB-lite"/>
    </source>
</evidence>
<reference evidence="4" key="1">
    <citation type="journal article" date="2020" name="Stud. Mycol.">
        <title>101 Dothideomycetes genomes: a test case for predicting lifestyles and emergence of pathogens.</title>
        <authorList>
            <person name="Haridas S."/>
            <person name="Albert R."/>
            <person name="Binder M."/>
            <person name="Bloem J."/>
            <person name="Labutti K."/>
            <person name="Salamov A."/>
            <person name="Andreopoulos B."/>
            <person name="Baker S."/>
            <person name="Barry K."/>
            <person name="Bills G."/>
            <person name="Bluhm B."/>
            <person name="Cannon C."/>
            <person name="Castanera R."/>
            <person name="Culley D."/>
            <person name="Daum C."/>
            <person name="Ezra D."/>
            <person name="Gonzalez J."/>
            <person name="Henrissat B."/>
            <person name="Kuo A."/>
            <person name="Liang C."/>
            <person name="Lipzen A."/>
            <person name="Lutzoni F."/>
            <person name="Magnuson J."/>
            <person name="Mondo S."/>
            <person name="Nolan M."/>
            <person name="Ohm R."/>
            <person name="Pangilinan J."/>
            <person name="Park H.-J."/>
            <person name="Ramirez L."/>
            <person name="Alfaro M."/>
            <person name="Sun H."/>
            <person name="Tritt A."/>
            <person name="Yoshinaga Y."/>
            <person name="Zwiers L.-H."/>
            <person name="Turgeon B."/>
            <person name="Goodwin S."/>
            <person name="Spatafora J."/>
            <person name="Crous P."/>
            <person name="Grigoriev I."/>
        </authorList>
    </citation>
    <scope>NUCLEOTIDE SEQUENCE</scope>
    <source>
        <strain evidence="4">CBS 675.92</strain>
    </source>
</reference>
<dbReference type="Pfam" id="PF08386">
    <property type="entry name" value="Abhydrolase_4"/>
    <property type="match status" value="1"/>
</dbReference>
<dbReference type="Pfam" id="PF06985">
    <property type="entry name" value="HET"/>
    <property type="match status" value="1"/>
</dbReference>
<name>A0A6A5U6Y2_9PLEO</name>
<accession>A0A6A5U6Y2</accession>
<dbReference type="Proteomes" id="UP000800035">
    <property type="component" value="Unassembled WGS sequence"/>
</dbReference>
<sequence>MYRKLDIHGPPSQIYTGTPSAANTSNPILFVSNGIDPATPLRVAREMRAEFGGAGLLVQDAAEHGSLGNWSPCTHSWIAEYVEDANLPPEGTICQSRDTVVRGVFLYRLARIEEVPTPIDDLRLAPKAEPVPVFSAQGYRLWLRRRAPRPFIVVSDNGKLLTRPQSPRQYRSRNMSTLFSALGSRIYGSPQSKSHQTPLPCASTHIRLLDLYPPKSDSAKSAATLNGRLYSTPIDSPSPYKALSYAWGTGGRTHSIHLSDIEVKITASLDEAIRHFRHPKEVVTLWIDQICIDQENDLEKNDQIPLMGKIYSSATEGVNLGRPDRRRLRRANGPLCPEFCLGADTFFVCGQKWVRVELVESAILIFGWGGVEILKSEGSDAENVHRYQCLVTNPTSALFAARKRKRGFDSGTGSGAGLFDLFRGRYVGNKVEATDPKDRIFGILSLANDTYAEKLDIRADYTKRSRRGLAQVYTSTARKIVEGDHLEVLSFSQFPKTTWQLPARMRSWRSDLQDSLTWGLDWLSNC</sequence>
<dbReference type="InterPro" id="IPR013595">
    <property type="entry name" value="Pept_S33_TAP-like_C"/>
</dbReference>
<dbReference type="EMBL" id="ML976983">
    <property type="protein sequence ID" value="KAF1960458.1"/>
    <property type="molecule type" value="Genomic_DNA"/>
</dbReference>
<proteinExistence type="predicted"/>
<dbReference type="InterPro" id="IPR052895">
    <property type="entry name" value="HetReg/Transcr_Mod"/>
</dbReference>
<evidence type="ECO:0000313" key="5">
    <source>
        <dbReference type="Proteomes" id="UP000800035"/>
    </source>
</evidence>